<dbReference type="SUPFAM" id="SSF53850">
    <property type="entry name" value="Periplasmic binding protein-like II"/>
    <property type="match status" value="1"/>
</dbReference>
<feature type="domain" description="Solute-binding protein family 3/N-terminal" evidence="3">
    <location>
        <begin position="75"/>
        <end position="305"/>
    </location>
</feature>
<dbReference type="GO" id="GO:0033294">
    <property type="term" value="F:ectoine binding"/>
    <property type="evidence" value="ECO:0007669"/>
    <property type="project" value="InterPro"/>
</dbReference>
<dbReference type="InterPro" id="IPR006311">
    <property type="entry name" value="TAT_signal"/>
</dbReference>
<dbReference type="EMBL" id="BMUE01000002">
    <property type="protein sequence ID" value="GGW36205.1"/>
    <property type="molecule type" value="Genomic_DNA"/>
</dbReference>
<dbReference type="InterPro" id="IPR014337">
    <property type="entry name" value="Ectoine_EhuB"/>
</dbReference>
<keyword evidence="1" id="KW-0732">Signal</keyword>
<dbReference type="Pfam" id="PF00497">
    <property type="entry name" value="SBP_bac_3"/>
    <property type="match status" value="1"/>
</dbReference>
<dbReference type="Proteomes" id="UP000620224">
    <property type="component" value="Unassembled WGS sequence"/>
</dbReference>
<dbReference type="InterPro" id="IPR001638">
    <property type="entry name" value="Solute-binding_3/MltF_N"/>
</dbReference>
<dbReference type="PROSITE" id="PS51318">
    <property type="entry name" value="TAT"/>
    <property type="match status" value="1"/>
</dbReference>
<organism evidence="4 5">
    <name type="scientific">Streptomyces lucensis JCM 4490</name>
    <dbReference type="NCBI Taxonomy" id="1306176"/>
    <lineage>
        <taxon>Bacteria</taxon>
        <taxon>Bacillati</taxon>
        <taxon>Actinomycetota</taxon>
        <taxon>Actinomycetes</taxon>
        <taxon>Kitasatosporales</taxon>
        <taxon>Streptomycetaceae</taxon>
        <taxon>Streptomyces</taxon>
    </lineage>
</organism>
<proteinExistence type="predicted"/>
<protein>
    <submittedName>
        <fullName evidence="4">Ectoine/hydroxyectoine ABC transporter substrate-binding protein EhuB</fullName>
    </submittedName>
</protein>
<dbReference type="CDD" id="cd01002">
    <property type="entry name" value="PBP2_Ehub_like"/>
    <property type="match status" value="1"/>
</dbReference>
<feature type="region of interest" description="Disordered" evidence="2">
    <location>
        <begin position="1"/>
        <end position="31"/>
    </location>
</feature>
<reference evidence="4" key="2">
    <citation type="submission" date="2020-09" db="EMBL/GenBank/DDBJ databases">
        <authorList>
            <person name="Sun Q."/>
            <person name="Ohkuma M."/>
        </authorList>
    </citation>
    <scope>NUCLEOTIDE SEQUENCE</scope>
    <source>
        <strain evidence="4">JCM 4490</strain>
    </source>
</reference>
<feature type="compositionally biased region" description="Basic and acidic residues" evidence="2">
    <location>
        <begin position="18"/>
        <end position="28"/>
    </location>
</feature>
<evidence type="ECO:0000259" key="3">
    <source>
        <dbReference type="SMART" id="SM00062"/>
    </source>
</evidence>
<dbReference type="AlphaFoldDB" id="A0A918IWL0"/>
<dbReference type="PANTHER" id="PTHR35936:SF17">
    <property type="entry name" value="ARGININE-BINDING EXTRACELLULAR PROTEIN ARTP"/>
    <property type="match status" value="1"/>
</dbReference>
<gene>
    <name evidence="4" type="ORF">GCM10010503_10090</name>
</gene>
<dbReference type="SMART" id="SM00062">
    <property type="entry name" value="PBPb"/>
    <property type="match status" value="1"/>
</dbReference>
<dbReference type="Gene3D" id="3.40.190.10">
    <property type="entry name" value="Periplasmic binding protein-like II"/>
    <property type="match status" value="2"/>
</dbReference>
<keyword evidence="5" id="KW-1185">Reference proteome</keyword>
<dbReference type="NCBIfam" id="TIGR02995">
    <property type="entry name" value="ectoine_ehuB"/>
    <property type="match status" value="1"/>
</dbReference>
<reference evidence="4" key="1">
    <citation type="journal article" date="2014" name="Int. J. Syst. Evol. Microbiol.">
        <title>Complete genome sequence of Corynebacterium casei LMG S-19264T (=DSM 44701T), isolated from a smear-ripened cheese.</title>
        <authorList>
            <consortium name="US DOE Joint Genome Institute (JGI-PGF)"/>
            <person name="Walter F."/>
            <person name="Albersmeier A."/>
            <person name="Kalinowski J."/>
            <person name="Ruckert C."/>
        </authorList>
    </citation>
    <scope>NUCLEOTIDE SEQUENCE</scope>
    <source>
        <strain evidence="4">JCM 4490</strain>
    </source>
</reference>
<dbReference type="PANTHER" id="PTHR35936">
    <property type="entry name" value="MEMBRANE-BOUND LYTIC MUREIN TRANSGLYCOSYLASE F"/>
    <property type="match status" value="1"/>
</dbReference>
<comment type="caution">
    <text evidence="4">The sequence shown here is derived from an EMBL/GenBank/DDBJ whole genome shotgun (WGS) entry which is preliminary data.</text>
</comment>
<evidence type="ECO:0000313" key="4">
    <source>
        <dbReference type="EMBL" id="GGW36205.1"/>
    </source>
</evidence>
<accession>A0A918IWL0</accession>
<evidence type="ECO:0000256" key="1">
    <source>
        <dbReference type="ARBA" id="ARBA00022729"/>
    </source>
</evidence>
<evidence type="ECO:0000256" key="2">
    <source>
        <dbReference type="SAM" id="MobiDB-lite"/>
    </source>
</evidence>
<sequence length="319" mass="34092">MGRIRLGSGAAMVPPPENGRHRSGPEHGHSRRSLLAGVSAIGVLGALGAAGCTRVASASGRKGGALLDRLRAQGVVRLGIAGEIPFGYIDRDGHLTGEAPELAKAVFKRLGVDRVQPVPTEFGSLIPGLKSQQFDVVAAGMYVNADRCEQVIFADPDYRMLDSFIVRKGNPMGLRTYQDVVRKKARFATGTGYAEIQYAVDAGLEESDIVIVPDQVAGLNAVETGRADVFAGTALTTREVVKKSARAEATEPFAPLVDGKPHVDGGAFAFRTGETRLRDAFNTELHKLRKSGELFRILRPFGFTRAEMTDMTAKELCGG</sequence>
<dbReference type="GO" id="GO:0051470">
    <property type="term" value="P:ectoine transmembrane transport"/>
    <property type="evidence" value="ECO:0007669"/>
    <property type="project" value="InterPro"/>
</dbReference>
<evidence type="ECO:0000313" key="5">
    <source>
        <dbReference type="Proteomes" id="UP000620224"/>
    </source>
</evidence>
<name>A0A918IWL0_9ACTN</name>